<dbReference type="PANTHER" id="PTHR43283">
    <property type="entry name" value="BETA-LACTAMASE-RELATED"/>
    <property type="match status" value="1"/>
</dbReference>
<gene>
    <name evidence="2" type="ORF">DRW41_08475</name>
</gene>
<evidence type="ECO:0000259" key="1">
    <source>
        <dbReference type="Pfam" id="PF00144"/>
    </source>
</evidence>
<keyword evidence="3" id="KW-1185">Reference proteome</keyword>
<name>A0A3D8GTQ8_9BACI</name>
<dbReference type="Pfam" id="PF00144">
    <property type="entry name" value="Beta-lactamase"/>
    <property type="match status" value="1"/>
</dbReference>
<reference evidence="2 3" key="1">
    <citation type="submission" date="2018-07" db="EMBL/GenBank/DDBJ databases">
        <title>Bacillus sp. YLB-04 draft genome sequence.</title>
        <authorList>
            <person name="Yu L."/>
            <person name="Tang X."/>
        </authorList>
    </citation>
    <scope>NUCLEOTIDE SEQUENCE [LARGE SCALE GENOMIC DNA]</scope>
    <source>
        <strain evidence="2 3">YLB-04</strain>
    </source>
</reference>
<evidence type="ECO:0000313" key="2">
    <source>
        <dbReference type="EMBL" id="RDU37843.1"/>
    </source>
</evidence>
<protein>
    <recommendedName>
        <fullName evidence="1">Beta-lactamase-related domain-containing protein</fullName>
    </recommendedName>
</protein>
<dbReference type="OrthoDB" id="9773047at2"/>
<evidence type="ECO:0000313" key="3">
    <source>
        <dbReference type="Proteomes" id="UP000257144"/>
    </source>
</evidence>
<organism evidence="2 3">
    <name type="scientific">Neobacillus piezotolerans</name>
    <dbReference type="NCBI Taxonomy" id="2259171"/>
    <lineage>
        <taxon>Bacteria</taxon>
        <taxon>Bacillati</taxon>
        <taxon>Bacillota</taxon>
        <taxon>Bacilli</taxon>
        <taxon>Bacillales</taxon>
        <taxon>Bacillaceae</taxon>
        <taxon>Neobacillus</taxon>
    </lineage>
</organism>
<dbReference type="InterPro" id="IPR012338">
    <property type="entry name" value="Beta-lactam/transpept-like"/>
</dbReference>
<dbReference type="Gene3D" id="3.40.710.10">
    <property type="entry name" value="DD-peptidase/beta-lactamase superfamily"/>
    <property type="match status" value="1"/>
</dbReference>
<dbReference type="RefSeq" id="WP_115451513.1">
    <property type="nucleotide sequence ID" value="NZ_QNQT01000002.1"/>
</dbReference>
<dbReference type="AlphaFoldDB" id="A0A3D8GTQ8"/>
<comment type="caution">
    <text evidence="2">The sequence shown here is derived from an EMBL/GenBank/DDBJ whole genome shotgun (WGS) entry which is preliminary data.</text>
</comment>
<proteinExistence type="predicted"/>
<dbReference type="SUPFAM" id="SSF56601">
    <property type="entry name" value="beta-lactamase/transpeptidase-like"/>
    <property type="match status" value="1"/>
</dbReference>
<dbReference type="PANTHER" id="PTHR43283:SF14">
    <property type="entry name" value="BLL8153 PROTEIN"/>
    <property type="match status" value="1"/>
</dbReference>
<dbReference type="InterPro" id="IPR050789">
    <property type="entry name" value="Diverse_Enzym_Activities"/>
</dbReference>
<feature type="domain" description="Beta-lactamase-related" evidence="1">
    <location>
        <begin position="103"/>
        <end position="377"/>
    </location>
</feature>
<sequence>MKKKTAKLLIIFLTISLIGSVLLLFVSSLLFSPQYVFRTIVNGNSDVMDYKVFPERIIQKSSQPYRYKYSLNDSLKDMSIDYTYKGKERKKPLNSFLKETNTTSFIIVHDDKVVLEEYFNGYDKDSINTSFSMAKSIDSLLIGKAIEEGYIKSEKQSIADFISGFKGTNMESITIEDLLLMRSTISYEEGKLLFSDDAKTYYMPDLRNLALTHINLTEKYEGRFHYNNYHPLLLGIILERSSGKHVADFFQQEVWDKIGAENDASWSLDSKKTGFEKMESGINFKAIDFVKIGSMLLNGGKWNGQHILNEEWIKQSTLSEFPRNNDEYKGSFLENSKIGYKYMWYSTTNDNGGLDFFAMGKYGQYLYISPENNVVILRTGKSHGDVDRWEDIFKEISYKLGENKSR</sequence>
<dbReference type="InterPro" id="IPR001466">
    <property type="entry name" value="Beta-lactam-related"/>
</dbReference>
<dbReference type="EMBL" id="QNQT01000002">
    <property type="protein sequence ID" value="RDU37843.1"/>
    <property type="molecule type" value="Genomic_DNA"/>
</dbReference>
<accession>A0A3D8GTQ8</accession>
<dbReference type="Proteomes" id="UP000257144">
    <property type="component" value="Unassembled WGS sequence"/>
</dbReference>